<keyword evidence="6" id="KW-1185">Reference proteome</keyword>
<proteinExistence type="inferred from homology"/>
<accession>A0A3L7AL83</accession>
<gene>
    <name evidence="5" type="ORF">D9R14_04410</name>
</gene>
<dbReference type="PANTHER" id="PTHR43094">
    <property type="entry name" value="AMINOTRANSFERASE"/>
    <property type="match status" value="1"/>
</dbReference>
<evidence type="ECO:0000256" key="3">
    <source>
        <dbReference type="ARBA" id="ARBA00022898"/>
    </source>
</evidence>
<evidence type="ECO:0000256" key="2">
    <source>
        <dbReference type="ARBA" id="ARBA00008954"/>
    </source>
</evidence>
<dbReference type="NCBIfam" id="NF004755">
    <property type="entry name" value="PRK06082.1"/>
    <property type="match status" value="1"/>
</dbReference>
<comment type="similarity">
    <text evidence="2 4">Belongs to the class-III pyridoxal-phosphate-dependent aminotransferase family.</text>
</comment>
<dbReference type="OrthoDB" id="9801834at2"/>
<dbReference type="SUPFAM" id="SSF53383">
    <property type="entry name" value="PLP-dependent transferases"/>
    <property type="match status" value="1"/>
</dbReference>
<dbReference type="InterPro" id="IPR015422">
    <property type="entry name" value="PyrdxlP-dep_Trfase_small"/>
</dbReference>
<keyword evidence="5" id="KW-0032">Aminotransferase</keyword>
<protein>
    <submittedName>
        <fullName evidence="5">Aspartate aminotransferase family protein</fullName>
    </submittedName>
</protein>
<sequence length="450" mass="46913">MSHGAAGGASEGDVNTSPLRAAWDARHGTETRALLARDADVFLHQSLSTPCLDAIVGAEGAHLLTADGRRILDFHGNSVHQLGHGHPAVVAALRAQMERLPFCPRRFTCAEAVAFAEKLVELAGPPFGKVLLVPSGAAAIGVALKLARIATGRHKTLSMWDAFHGANLDAISVGGEALFRKDVGPLLPGTEHVPPPGLARRFFGDDDKAADRLADYIDYVLEVQGDVAALVAEPVRWTTVEPPPPGFWAKVRASCSRHGALLVFDEIPSALGRCGSFYVFEQMGCVPDMVALGKGLGGGIVPQAALVVRDGLDVAPHLALGHYTHEKSPLGSAAGLAAIRVIEEEGLIARARALGEAGSAALEAMAARRPEIAAVRRMGAFFGVELRAWGGLAAEARADRAMYGALERGLSFKVGGGKVLTLCPPLTISDGDFAEALDILDAALGAAEAG</sequence>
<dbReference type="InterPro" id="IPR015421">
    <property type="entry name" value="PyrdxlP-dep_Trfase_major"/>
</dbReference>
<comment type="caution">
    <text evidence="5">The sequence shown here is derived from an EMBL/GenBank/DDBJ whole genome shotgun (WGS) entry which is preliminary data.</text>
</comment>
<keyword evidence="5" id="KW-0808">Transferase</keyword>
<dbReference type="CDD" id="cd00610">
    <property type="entry name" value="OAT_like"/>
    <property type="match status" value="1"/>
</dbReference>
<comment type="cofactor">
    <cofactor evidence="1">
        <name>pyridoxal 5'-phosphate</name>
        <dbReference type="ChEBI" id="CHEBI:597326"/>
    </cofactor>
</comment>
<reference evidence="5 6" key="1">
    <citation type="submission" date="2018-10" db="EMBL/GenBank/DDBJ databases">
        <title>Xanthobacter tagetidis genome sequencing and assembly.</title>
        <authorList>
            <person name="Maclea K.S."/>
            <person name="Goen A.E."/>
            <person name="Fatima S.A."/>
        </authorList>
    </citation>
    <scope>NUCLEOTIDE SEQUENCE [LARGE SCALE GENOMIC DNA]</scope>
    <source>
        <strain evidence="5 6">ATCC 700314</strain>
    </source>
</reference>
<dbReference type="InterPro" id="IPR015424">
    <property type="entry name" value="PyrdxlP-dep_Trfase"/>
</dbReference>
<dbReference type="InterPro" id="IPR005814">
    <property type="entry name" value="Aminotrans_3"/>
</dbReference>
<dbReference type="PANTHER" id="PTHR43094:SF1">
    <property type="entry name" value="AMINOTRANSFERASE CLASS-III"/>
    <property type="match status" value="1"/>
</dbReference>
<organism evidence="5 6">
    <name type="scientific">Xanthobacter tagetidis</name>
    <dbReference type="NCBI Taxonomy" id="60216"/>
    <lineage>
        <taxon>Bacteria</taxon>
        <taxon>Pseudomonadati</taxon>
        <taxon>Pseudomonadota</taxon>
        <taxon>Alphaproteobacteria</taxon>
        <taxon>Hyphomicrobiales</taxon>
        <taxon>Xanthobacteraceae</taxon>
        <taxon>Xanthobacter</taxon>
    </lineage>
</organism>
<dbReference type="GO" id="GO:0008483">
    <property type="term" value="F:transaminase activity"/>
    <property type="evidence" value="ECO:0007669"/>
    <property type="project" value="UniProtKB-KW"/>
</dbReference>
<dbReference type="PROSITE" id="PS00600">
    <property type="entry name" value="AA_TRANSFER_CLASS_3"/>
    <property type="match status" value="1"/>
</dbReference>
<keyword evidence="3 4" id="KW-0663">Pyridoxal phosphate</keyword>
<dbReference type="PIRSF" id="PIRSF000521">
    <property type="entry name" value="Transaminase_4ab_Lys_Orn"/>
    <property type="match status" value="1"/>
</dbReference>
<dbReference type="Pfam" id="PF00202">
    <property type="entry name" value="Aminotran_3"/>
    <property type="match status" value="1"/>
</dbReference>
<dbReference type="Gene3D" id="3.90.1150.10">
    <property type="entry name" value="Aspartate Aminotransferase, domain 1"/>
    <property type="match status" value="1"/>
</dbReference>
<dbReference type="GO" id="GO:0030170">
    <property type="term" value="F:pyridoxal phosphate binding"/>
    <property type="evidence" value="ECO:0007669"/>
    <property type="project" value="InterPro"/>
</dbReference>
<dbReference type="InterPro" id="IPR049704">
    <property type="entry name" value="Aminotrans_3_PPA_site"/>
</dbReference>
<dbReference type="AlphaFoldDB" id="A0A3L7AL83"/>
<name>A0A3L7AL83_9HYPH</name>
<evidence type="ECO:0000313" key="6">
    <source>
        <dbReference type="Proteomes" id="UP000269692"/>
    </source>
</evidence>
<dbReference type="Gene3D" id="3.40.640.10">
    <property type="entry name" value="Type I PLP-dependent aspartate aminotransferase-like (Major domain)"/>
    <property type="match status" value="1"/>
</dbReference>
<dbReference type="EMBL" id="RCTF01000002">
    <property type="protein sequence ID" value="RLP81233.1"/>
    <property type="molecule type" value="Genomic_DNA"/>
</dbReference>
<evidence type="ECO:0000256" key="4">
    <source>
        <dbReference type="RuleBase" id="RU003560"/>
    </source>
</evidence>
<evidence type="ECO:0000313" key="5">
    <source>
        <dbReference type="EMBL" id="RLP81233.1"/>
    </source>
</evidence>
<dbReference type="Proteomes" id="UP000269692">
    <property type="component" value="Unassembled WGS sequence"/>
</dbReference>
<dbReference type="RefSeq" id="WP_121622084.1">
    <property type="nucleotide sequence ID" value="NZ_JACIIW010000003.1"/>
</dbReference>
<evidence type="ECO:0000256" key="1">
    <source>
        <dbReference type="ARBA" id="ARBA00001933"/>
    </source>
</evidence>